<dbReference type="EMBL" id="MGJN01000020">
    <property type="protein sequence ID" value="OGN06253.1"/>
    <property type="molecule type" value="Genomic_DNA"/>
</dbReference>
<keyword evidence="1" id="KW-1133">Transmembrane helix</keyword>
<gene>
    <name evidence="2" type="ORF">A3B86_03995</name>
</gene>
<evidence type="ECO:0000313" key="3">
    <source>
        <dbReference type="Proteomes" id="UP000176834"/>
    </source>
</evidence>
<protein>
    <submittedName>
        <fullName evidence="2">Uncharacterized protein</fullName>
    </submittedName>
</protein>
<comment type="caution">
    <text evidence="2">The sequence shown here is derived from an EMBL/GenBank/DDBJ whole genome shotgun (WGS) entry which is preliminary data.</text>
</comment>
<keyword evidence="1" id="KW-0472">Membrane</keyword>
<organism evidence="2 3">
    <name type="scientific">Candidatus Yanofskybacteria bacterium RIFCSPHIGHO2_02_FULL_38_22b</name>
    <dbReference type="NCBI Taxonomy" id="1802673"/>
    <lineage>
        <taxon>Bacteria</taxon>
        <taxon>Candidatus Yanofskyibacteriota</taxon>
    </lineage>
</organism>
<accession>A0A1F8EZG7</accession>
<dbReference type="Proteomes" id="UP000176834">
    <property type="component" value="Unassembled WGS sequence"/>
</dbReference>
<evidence type="ECO:0000313" key="2">
    <source>
        <dbReference type="EMBL" id="OGN06253.1"/>
    </source>
</evidence>
<sequence>MENLEQKIQQIEERNQRVEADKAWETSWTRRLLLTTFTYLAIGVYLWVIEVSRPWLNAIVPAVAFMLSTLTMPFFKKLWLKRNVKNIILLMTNDDSPGKQEKRKQNFQ</sequence>
<name>A0A1F8EZG7_9BACT</name>
<feature type="transmembrane region" description="Helical" evidence="1">
    <location>
        <begin position="32"/>
        <end position="49"/>
    </location>
</feature>
<keyword evidence="1" id="KW-0812">Transmembrane</keyword>
<reference evidence="2 3" key="1">
    <citation type="journal article" date="2016" name="Nat. Commun.">
        <title>Thousands of microbial genomes shed light on interconnected biogeochemical processes in an aquifer system.</title>
        <authorList>
            <person name="Anantharaman K."/>
            <person name="Brown C.T."/>
            <person name="Hug L.A."/>
            <person name="Sharon I."/>
            <person name="Castelle C.J."/>
            <person name="Probst A.J."/>
            <person name="Thomas B.C."/>
            <person name="Singh A."/>
            <person name="Wilkins M.J."/>
            <person name="Karaoz U."/>
            <person name="Brodie E.L."/>
            <person name="Williams K.H."/>
            <person name="Hubbard S.S."/>
            <person name="Banfield J.F."/>
        </authorList>
    </citation>
    <scope>NUCLEOTIDE SEQUENCE [LARGE SCALE GENOMIC DNA]</scope>
</reference>
<dbReference type="AlphaFoldDB" id="A0A1F8EZG7"/>
<evidence type="ECO:0000256" key="1">
    <source>
        <dbReference type="SAM" id="Phobius"/>
    </source>
</evidence>
<feature type="transmembrane region" description="Helical" evidence="1">
    <location>
        <begin position="55"/>
        <end position="75"/>
    </location>
</feature>
<proteinExistence type="predicted"/>